<evidence type="ECO:0000313" key="1">
    <source>
        <dbReference type="EMBL" id="AET34185.1"/>
    </source>
</evidence>
<dbReference type="EMBL" id="CP003098">
    <property type="protein sequence ID" value="AET34185.1"/>
    <property type="molecule type" value="Genomic_DNA"/>
</dbReference>
<gene>
    <name evidence="1" type="ORF">P186_2809</name>
</gene>
<name>G7VF20_9CREN</name>
<accession>G7VF20</accession>
<dbReference type="BioCyc" id="PSP1104324:GJSN-2746-MONOMER"/>
<dbReference type="Proteomes" id="UP000005867">
    <property type="component" value="Chromosome"/>
</dbReference>
<dbReference type="KEGG" id="pyr:P186_2809"/>
<proteinExistence type="predicted"/>
<reference evidence="1 2" key="1">
    <citation type="journal article" date="2012" name="J. Bacteriol.">
        <title>Complete genome sequence of strain 1860, a crenarchaeon of the genus pyrobaculum able to grow with various electron acceptors.</title>
        <authorList>
            <person name="Mardanov A.V."/>
            <person name="Gumerov V.M."/>
            <person name="Slobodkina G.B."/>
            <person name="Beletsky A.V."/>
            <person name="Bonch-Osmolovskaya E.A."/>
            <person name="Ravin N.V."/>
            <person name="Skryabin K.G."/>
        </authorList>
    </citation>
    <scope>NUCLEOTIDE SEQUENCE [LARGE SCALE GENOMIC DNA]</scope>
    <source>
        <strain evidence="1 2">1860</strain>
    </source>
</reference>
<dbReference type="AlphaFoldDB" id="G7VF20"/>
<sequence length="38" mass="4078">MLTGGVSAAILGRSVILLTRAASKKSDVFKVYPKKSHF</sequence>
<dbReference type="HOGENOM" id="CLU_3323138_0_0_2"/>
<keyword evidence="2" id="KW-1185">Reference proteome</keyword>
<dbReference type="STRING" id="1104324.P186_2809"/>
<organism evidence="1 2">
    <name type="scientific">Pyrobaculum ferrireducens</name>
    <dbReference type="NCBI Taxonomy" id="1104324"/>
    <lineage>
        <taxon>Archaea</taxon>
        <taxon>Thermoproteota</taxon>
        <taxon>Thermoprotei</taxon>
        <taxon>Thermoproteales</taxon>
        <taxon>Thermoproteaceae</taxon>
        <taxon>Pyrobaculum</taxon>
    </lineage>
</organism>
<evidence type="ECO:0000313" key="2">
    <source>
        <dbReference type="Proteomes" id="UP000005867"/>
    </source>
</evidence>
<protein>
    <submittedName>
        <fullName evidence="1">Uncharacterized protein</fullName>
    </submittedName>
</protein>